<sequence length="61" mass="6660">MTGSYDTANNSSTYQAEINHSPGTRLYCWIAIGTAGRATITEDVVLQYLQNHIANPTDASR</sequence>
<evidence type="ECO:0000313" key="2">
    <source>
        <dbReference type="Proteomes" id="UP000198440"/>
    </source>
</evidence>
<dbReference type="AlphaFoldDB" id="A0A239GXH3"/>
<accession>A0A239GXH3</accession>
<name>A0A239GXH3_9RHOB</name>
<organism evidence="1 2">
    <name type="scientific">Antarctobacter heliothermus</name>
    <dbReference type="NCBI Taxonomy" id="74033"/>
    <lineage>
        <taxon>Bacteria</taxon>
        <taxon>Pseudomonadati</taxon>
        <taxon>Pseudomonadota</taxon>
        <taxon>Alphaproteobacteria</taxon>
        <taxon>Rhodobacterales</taxon>
        <taxon>Roseobacteraceae</taxon>
        <taxon>Antarctobacter</taxon>
    </lineage>
</organism>
<dbReference type="EMBL" id="FZON01000029">
    <property type="protein sequence ID" value="SNS73909.1"/>
    <property type="molecule type" value="Genomic_DNA"/>
</dbReference>
<proteinExistence type="predicted"/>
<evidence type="ECO:0000313" key="1">
    <source>
        <dbReference type="EMBL" id="SNS73909.1"/>
    </source>
</evidence>
<dbReference type="Proteomes" id="UP000198440">
    <property type="component" value="Unassembled WGS sequence"/>
</dbReference>
<protein>
    <submittedName>
        <fullName evidence="1">Uncharacterized protein</fullName>
    </submittedName>
</protein>
<reference evidence="1 2" key="1">
    <citation type="submission" date="2017-06" db="EMBL/GenBank/DDBJ databases">
        <authorList>
            <person name="Kim H.J."/>
            <person name="Triplett B.A."/>
        </authorList>
    </citation>
    <scope>NUCLEOTIDE SEQUENCE [LARGE SCALE GENOMIC DNA]</scope>
    <source>
        <strain evidence="1 2">DSM 11445</strain>
    </source>
</reference>
<gene>
    <name evidence="1" type="ORF">SAMN04488078_102950</name>
</gene>